<keyword evidence="6" id="KW-0067">ATP-binding</keyword>
<dbReference type="EC" id="3.6.4.13" evidence="2"/>
<protein>
    <recommendedName>
        <fullName evidence="2">RNA helicase</fullName>
        <ecNumber evidence="2">3.6.4.13</ecNumber>
    </recommendedName>
</protein>
<reference evidence="10 11" key="1">
    <citation type="journal article" date="2018" name="Proc. Natl. Acad. Sci. U.S.A.">
        <title>Draft genome sequence of Camellia sinensis var. sinensis provides insights into the evolution of the tea genome and tea quality.</title>
        <authorList>
            <person name="Wei C."/>
            <person name="Yang H."/>
            <person name="Wang S."/>
            <person name="Zhao J."/>
            <person name="Liu C."/>
            <person name="Gao L."/>
            <person name="Xia E."/>
            <person name="Lu Y."/>
            <person name="Tai Y."/>
            <person name="She G."/>
            <person name="Sun J."/>
            <person name="Cao H."/>
            <person name="Tong W."/>
            <person name="Gao Q."/>
            <person name="Li Y."/>
            <person name="Deng W."/>
            <person name="Jiang X."/>
            <person name="Wang W."/>
            <person name="Chen Q."/>
            <person name="Zhang S."/>
            <person name="Li H."/>
            <person name="Wu J."/>
            <person name="Wang P."/>
            <person name="Li P."/>
            <person name="Shi C."/>
            <person name="Zheng F."/>
            <person name="Jian J."/>
            <person name="Huang B."/>
            <person name="Shan D."/>
            <person name="Shi M."/>
            <person name="Fang C."/>
            <person name="Yue Y."/>
            <person name="Li F."/>
            <person name="Li D."/>
            <person name="Wei S."/>
            <person name="Han B."/>
            <person name="Jiang C."/>
            <person name="Yin Y."/>
            <person name="Xia T."/>
            <person name="Zhang Z."/>
            <person name="Bennetzen J.L."/>
            <person name="Zhao S."/>
            <person name="Wan X."/>
        </authorList>
    </citation>
    <scope>NUCLEOTIDE SEQUENCE [LARGE SCALE GENOMIC DNA]</scope>
    <source>
        <strain evidence="11">cv. Shuchazao</strain>
        <tissue evidence="10">Leaf</tissue>
    </source>
</reference>
<dbReference type="SMART" id="SM00487">
    <property type="entry name" value="DEXDc"/>
    <property type="match status" value="1"/>
</dbReference>
<keyword evidence="3" id="KW-0547">Nucleotide-binding</keyword>
<dbReference type="AlphaFoldDB" id="A0A4S4E108"/>
<dbReference type="EMBL" id="SDRB02008494">
    <property type="protein sequence ID" value="THG09469.1"/>
    <property type="molecule type" value="Genomic_DNA"/>
</dbReference>
<accession>A0A4S4E108</accession>
<keyword evidence="5" id="KW-0347">Helicase</keyword>
<feature type="region of interest" description="Disordered" evidence="8">
    <location>
        <begin position="1"/>
        <end position="28"/>
    </location>
</feature>
<keyword evidence="11" id="KW-1185">Reference proteome</keyword>
<dbReference type="GO" id="GO:0003724">
    <property type="term" value="F:RNA helicase activity"/>
    <property type="evidence" value="ECO:0007669"/>
    <property type="project" value="UniProtKB-EC"/>
</dbReference>
<evidence type="ECO:0000259" key="9">
    <source>
        <dbReference type="PROSITE" id="PS51192"/>
    </source>
</evidence>
<dbReference type="FunFam" id="3.40.50.300:FF:000637">
    <property type="entry name" value="ATP-dependent RNA helicase DHX37/DHR1"/>
    <property type="match status" value="1"/>
</dbReference>
<dbReference type="GO" id="GO:0005730">
    <property type="term" value="C:nucleolus"/>
    <property type="evidence" value="ECO:0007669"/>
    <property type="project" value="TreeGrafter"/>
</dbReference>
<keyword evidence="4" id="KW-0378">Hydrolase</keyword>
<proteinExistence type="inferred from homology"/>
<evidence type="ECO:0000256" key="3">
    <source>
        <dbReference type="ARBA" id="ARBA00022741"/>
    </source>
</evidence>
<sequence length="290" mass="32309">MEVAKENSHANMQEDAQDSLPTSSNCDRRKLMRSMDWADGNPEMHSSNTSNLADCPLQRVPTAPVVVHVSRPKEIENKRKDLPIVMMEQEIIEAINENIIVIICGETGCGKTTQVLQFLYEAGFGSNQSSISSGIIGATQPRCVVVPATAKRVAFGIGFRLGKEVGFQDRHNWRIRDSCSIKFMTNGILLREVQSDFLLKKYSIIILDKAHESSLNTDILIGMLSRIIQQCQSLRPLCCILRMDALDGRLRSGGGVETGSSRWNRAWFCSIKWLVLLVFSMKYGDVGGLD</sequence>
<evidence type="ECO:0000256" key="8">
    <source>
        <dbReference type="SAM" id="MobiDB-lite"/>
    </source>
</evidence>
<dbReference type="GO" id="GO:0005524">
    <property type="term" value="F:ATP binding"/>
    <property type="evidence" value="ECO:0007669"/>
    <property type="project" value="UniProtKB-KW"/>
</dbReference>
<dbReference type="Gene3D" id="3.40.50.300">
    <property type="entry name" value="P-loop containing nucleotide triphosphate hydrolases"/>
    <property type="match status" value="1"/>
</dbReference>
<evidence type="ECO:0000256" key="1">
    <source>
        <dbReference type="ARBA" id="ARBA00008792"/>
    </source>
</evidence>
<feature type="domain" description="Helicase ATP-binding" evidence="9">
    <location>
        <begin position="92"/>
        <end position="223"/>
    </location>
</feature>
<dbReference type="PROSITE" id="PS51192">
    <property type="entry name" value="HELICASE_ATP_BIND_1"/>
    <property type="match status" value="1"/>
</dbReference>
<comment type="similarity">
    <text evidence="1">Belongs to the DEAD box helicase family. DEAH subfamily.</text>
</comment>
<dbReference type="PANTHER" id="PTHR18934">
    <property type="entry name" value="ATP-DEPENDENT RNA HELICASE"/>
    <property type="match status" value="1"/>
</dbReference>
<dbReference type="Pfam" id="PF00270">
    <property type="entry name" value="DEAD"/>
    <property type="match status" value="1"/>
</dbReference>
<dbReference type="PANTHER" id="PTHR18934:SF99">
    <property type="entry name" value="ATP-DEPENDENT RNA HELICASE DHX37-RELATED"/>
    <property type="match status" value="1"/>
</dbReference>
<name>A0A4S4E108_CAMSN</name>
<dbReference type="SUPFAM" id="SSF52540">
    <property type="entry name" value="P-loop containing nucleoside triphosphate hydrolases"/>
    <property type="match status" value="1"/>
</dbReference>
<dbReference type="GO" id="GO:0016787">
    <property type="term" value="F:hydrolase activity"/>
    <property type="evidence" value="ECO:0007669"/>
    <property type="project" value="UniProtKB-KW"/>
</dbReference>
<evidence type="ECO:0000313" key="11">
    <source>
        <dbReference type="Proteomes" id="UP000306102"/>
    </source>
</evidence>
<evidence type="ECO:0000256" key="2">
    <source>
        <dbReference type="ARBA" id="ARBA00012552"/>
    </source>
</evidence>
<dbReference type="InterPro" id="IPR027417">
    <property type="entry name" value="P-loop_NTPase"/>
</dbReference>
<dbReference type="STRING" id="542762.A0A4S4E108"/>
<comment type="catalytic activity">
    <reaction evidence="7">
        <text>ATP + H2O = ADP + phosphate + H(+)</text>
        <dbReference type="Rhea" id="RHEA:13065"/>
        <dbReference type="ChEBI" id="CHEBI:15377"/>
        <dbReference type="ChEBI" id="CHEBI:15378"/>
        <dbReference type="ChEBI" id="CHEBI:30616"/>
        <dbReference type="ChEBI" id="CHEBI:43474"/>
        <dbReference type="ChEBI" id="CHEBI:456216"/>
        <dbReference type="EC" id="3.6.4.13"/>
    </reaction>
</comment>
<gene>
    <name evidence="10" type="ORF">TEA_003932</name>
</gene>
<evidence type="ECO:0000256" key="7">
    <source>
        <dbReference type="ARBA" id="ARBA00047984"/>
    </source>
</evidence>
<dbReference type="InterPro" id="IPR014001">
    <property type="entry name" value="Helicase_ATP-bd"/>
</dbReference>
<comment type="caution">
    <text evidence="10">The sequence shown here is derived from an EMBL/GenBank/DDBJ whole genome shotgun (WGS) entry which is preliminary data.</text>
</comment>
<evidence type="ECO:0000256" key="6">
    <source>
        <dbReference type="ARBA" id="ARBA00022840"/>
    </source>
</evidence>
<dbReference type="InterPro" id="IPR011545">
    <property type="entry name" value="DEAD/DEAH_box_helicase_dom"/>
</dbReference>
<evidence type="ECO:0000256" key="4">
    <source>
        <dbReference type="ARBA" id="ARBA00022801"/>
    </source>
</evidence>
<dbReference type="GO" id="GO:0000462">
    <property type="term" value="P:maturation of SSU-rRNA from tricistronic rRNA transcript (SSU-rRNA, 5.8S rRNA, LSU-rRNA)"/>
    <property type="evidence" value="ECO:0007669"/>
    <property type="project" value="TreeGrafter"/>
</dbReference>
<organism evidence="10 11">
    <name type="scientific">Camellia sinensis var. sinensis</name>
    <name type="common">China tea</name>
    <dbReference type="NCBI Taxonomy" id="542762"/>
    <lineage>
        <taxon>Eukaryota</taxon>
        <taxon>Viridiplantae</taxon>
        <taxon>Streptophyta</taxon>
        <taxon>Embryophyta</taxon>
        <taxon>Tracheophyta</taxon>
        <taxon>Spermatophyta</taxon>
        <taxon>Magnoliopsida</taxon>
        <taxon>eudicotyledons</taxon>
        <taxon>Gunneridae</taxon>
        <taxon>Pentapetalae</taxon>
        <taxon>asterids</taxon>
        <taxon>Ericales</taxon>
        <taxon>Theaceae</taxon>
        <taxon>Camellia</taxon>
    </lineage>
</organism>
<evidence type="ECO:0000256" key="5">
    <source>
        <dbReference type="ARBA" id="ARBA00022806"/>
    </source>
</evidence>
<dbReference type="GO" id="GO:0003723">
    <property type="term" value="F:RNA binding"/>
    <property type="evidence" value="ECO:0007669"/>
    <property type="project" value="TreeGrafter"/>
</dbReference>
<dbReference type="Proteomes" id="UP000306102">
    <property type="component" value="Unassembled WGS sequence"/>
</dbReference>
<evidence type="ECO:0000313" key="10">
    <source>
        <dbReference type="EMBL" id="THG09469.1"/>
    </source>
</evidence>